<keyword evidence="7 9" id="KW-0862">Zinc</keyword>
<evidence type="ECO:0000259" key="11">
    <source>
        <dbReference type="Pfam" id="PF01433"/>
    </source>
</evidence>
<keyword evidence="4 9" id="KW-0645">Protease</keyword>
<dbReference type="SUPFAM" id="SSF63737">
    <property type="entry name" value="Leukotriene A4 hydrolase N-terminal domain"/>
    <property type="match status" value="1"/>
</dbReference>
<dbReference type="RefSeq" id="WP_206725101.1">
    <property type="nucleotide sequence ID" value="NZ_CP071090.1"/>
</dbReference>
<evidence type="ECO:0000256" key="5">
    <source>
        <dbReference type="ARBA" id="ARBA00022723"/>
    </source>
</evidence>
<dbReference type="CDD" id="cd09601">
    <property type="entry name" value="M1_APN-Q_like"/>
    <property type="match status" value="1"/>
</dbReference>
<dbReference type="Gene3D" id="1.25.50.20">
    <property type="match status" value="1"/>
</dbReference>
<organism evidence="14 15">
    <name type="scientific">Pyxidicoccus parkwayensis</name>
    <dbReference type="NCBI Taxonomy" id="2813578"/>
    <lineage>
        <taxon>Bacteria</taxon>
        <taxon>Pseudomonadati</taxon>
        <taxon>Myxococcota</taxon>
        <taxon>Myxococcia</taxon>
        <taxon>Myxococcales</taxon>
        <taxon>Cystobacterineae</taxon>
        <taxon>Myxococcaceae</taxon>
        <taxon>Pyxidicoccus</taxon>
    </lineage>
</organism>
<reference evidence="14 15" key="1">
    <citation type="submission" date="2021-02" db="EMBL/GenBank/DDBJ databases">
        <title>De Novo genome assembly of isolated myxobacteria.</title>
        <authorList>
            <person name="Stevens D.C."/>
        </authorList>
    </citation>
    <scope>NUCLEOTIDE SEQUENCE [LARGE SCALE GENOMIC DNA]</scope>
    <source>
        <strain evidence="15">SCPEA02</strain>
    </source>
</reference>
<evidence type="ECO:0000256" key="9">
    <source>
        <dbReference type="RuleBase" id="RU364040"/>
    </source>
</evidence>
<name>A0ABX7NYT1_9BACT</name>
<dbReference type="PROSITE" id="PS51257">
    <property type="entry name" value="PROKAR_LIPOPROTEIN"/>
    <property type="match status" value="1"/>
</dbReference>
<dbReference type="Proteomes" id="UP000662747">
    <property type="component" value="Chromosome"/>
</dbReference>
<feature type="region of interest" description="Disordered" evidence="10">
    <location>
        <begin position="25"/>
        <end position="57"/>
    </location>
</feature>
<evidence type="ECO:0000313" key="14">
    <source>
        <dbReference type="EMBL" id="QSQ23529.1"/>
    </source>
</evidence>
<keyword evidence="5 9" id="KW-0479">Metal-binding</keyword>
<dbReference type="InterPro" id="IPR014782">
    <property type="entry name" value="Peptidase_M1_dom"/>
</dbReference>
<sequence>MRLGNLGAATWPLLALTLAGCVSTRPEPPPAPVTRAKTQATREASPAGDAPRALVPPGLRLDSRVKPVRQAVTLELDPRQETFRGTADIELALFADEPLRELWLHGDELTVEAATLEVNGRKVAVSALPVGEHIALVPEEPVGKGSASLHLEYTGRALANEDTGVFRAEEDGRWYAMTQFEALYARRAFPCFDEPGFKIPWQLTLRVRAEDGAYSNAPVEHEDVGADGWKTVRFKPTPPLPSYLVAFAVGPFDVVDAGRAGRNGVPVRMLVAHGHAAEATWAARVTPPLLEKLEAWFDSPYPFAKLDVLAVPGGPGGAMEHPGLITFGAQSMLGPVEGDSVWRQRMFAETQAHELAHQWFGNLVTMEWWDDLWLNESFADWLAFKVINQWQPGWRWDVRRVESRGQAMEADQLVSARSIRQPIQSSGDINGAFDGITYGKGAAVLAMFESWLGPDAFQLGVRRYLQAHARGSATTKDFFRALSIVVDRDVAPAFSTFLDQPGVPLVSVELQCPKDGPPRLALSQRRYLPLGSPGGQDGTPWQVPICARYTAGGAEGRACTVLSEPTGTLVLDGAKACPEQVHPNADGRGYYHALLAGDGLERLARQGGKGLSVPERRVLMDDAQALVASGDLDVAQALTLATKLLRPEDPDLVEAAVGVVGSVRDEFVPDALLPHRARFVRGLFGPMARRLGFVSRPGESEDLRMLRPSLVWLVANVGQDAVLRAEARKLALRWLEDRSVLSPDAASAVLGTAASGGDAALHQRLLQALRATRNERERELLIGALGAFRDPALSRASLELMLAPDVDAREALPILFNQLSEPPTRVGAFGFLREHFEPLRQRLPRDVSMWLLASGGFFCDAEHRQQAADFLGPRAEQLEGGERALAQALERVDLCIAQRKALRPGLERFLAHY</sequence>
<evidence type="ECO:0000256" key="2">
    <source>
        <dbReference type="ARBA" id="ARBA00010136"/>
    </source>
</evidence>
<evidence type="ECO:0000259" key="13">
    <source>
        <dbReference type="Pfam" id="PF17900"/>
    </source>
</evidence>
<feature type="domain" description="ERAP1-like C-terminal" evidence="12">
    <location>
        <begin position="582"/>
        <end position="892"/>
    </location>
</feature>
<feature type="domain" description="Aminopeptidase N-like N-terminal" evidence="13">
    <location>
        <begin position="67"/>
        <end position="244"/>
    </location>
</feature>
<evidence type="ECO:0000313" key="15">
    <source>
        <dbReference type="Proteomes" id="UP000662747"/>
    </source>
</evidence>
<dbReference type="Gene3D" id="2.60.40.1730">
    <property type="entry name" value="tricorn interacting facor f3 domain"/>
    <property type="match status" value="1"/>
</dbReference>
<dbReference type="Gene3D" id="1.10.390.10">
    <property type="entry name" value="Neutral Protease Domain 2"/>
    <property type="match status" value="1"/>
</dbReference>
<evidence type="ECO:0000256" key="4">
    <source>
        <dbReference type="ARBA" id="ARBA00022670"/>
    </source>
</evidence>
<dbReference type="Pfam" id="PF01433">
    <property type="entry name" value="Peptidase_M1"/>
    <property type="match status" value="1"/>
</dbReference>
<evidence type="ECO:0000256" key="3">
    <source>
        <dbReference type="ARBA" id="ARBA00022438"/>
    </source>
</evidence>
<evidence type="ECO:0000259" key="12">
    <source>
        <dbReference type="Pfam" id="PF11838"/>
    </source>
</evidence>
<dbReference type="SUPFAM" id="SSF55486">
    <property type="entry name" value="Metalloproteases ('zincins'), catalytic domain"/>
    <property type="match status" value="1"/>
</dbReference>
<dbReference type="PANTHER" id="PTHR11533">
    <property type="entry name" value="PROTEASE M1 ZINC METALLOPROTEASE"/>
    <property type="match status" value="1"/>
</dbReference>
<dbReference type="EC" id="3.4.11.-" evidence="9"/>
<dbReference type="InterPro" id="IPR027268">
    <property type="entry name" value="Peptidase_M4/M1_CTD_sf"/>
</dbReference>
<keyword evidence="3 9" id="KW-0031">Aminopeptidase</keyword>
<dbReference type="InterPro" id="IPR024571">
    <property type="entry name" value="ERAP1-like_C_dom"/>
</dbReference>
<dbReference type="Pfam" id="PF11838">
    <property type="entry name" value="ERAP1_C"/>
    <property type="match status" value="1"/>
</dbReference>
<gene>
    <name evidence="14" type="ORF">JY651_00655</name>
</gene>
<evidence type="ECO:0000256" key="6">
    <source>
        <dbReference type="ARBA" id="ARBA00022801"/>
    </source>
</evidence>
<dbReference type="InterPro" id="IPR042097">
    <property type="entry name" value="Aminopeptidase_N-like_N_sf"/>
</dbReference>
<evidence type="ECO:0000256" key="8">
    <source>
        <dbReference type="ARBA" id="ARBA00023049"/>
    </source>
</evidence>
<keyword evidence="8 9" id="KW-0482">Metalloprotease</keyword>
<proteinExistence type="inferred from homology"/>
<keyword evidence="15" id="KW-1185">Reference proteome</keyword>
<protein>
    <recommendedName>
        <fullName evidence="9">Aminopeptidase</fullName>
        <ecNumber evidence="9">3.4.11.-</ecNumber>
    </recommendedName>
</protein>
<accession>A0ABX7NYT1</accession>
<dbReference type="InterPro" id="IPR045357">
    <property type="entry name" value="Aminopeptidase_N-like_N"/>
</dbReference>
<dbReference type="InterPro" id="IPR050344">
    <property type="entry name" value="Peptidase_M1_aminopeptidases"/>
</dbReference>
<dbReference type="PANTHER" id="PTHR11533:SF174">
    <property type="entry name" value="PUROMYCIN-SENSITIVE AMINOPEPTIDASE-RELATED"/>
    <property type="match status" value="1"/>
</dbReference>
<evidence type="ECO:0000256" key="10">
    <source>
        <dbReference type="SAM" id="MobiDB-lite"/>
    </source>
</evidence>
<keyword evidence="6 9" id="KW-0378">Hydrolase</keyword>
<dbReference type="PRINTS" id="PR00756">
    <property type="entry name" value="ALADIPTASE"/>
</dbReference>
<dbReference type="Pfam" id="PF17900">
    <property type="entry name" value="Peptidase_M1_N"/>
    <property type="match status" value="1"/>
</dbReference>
<evidence type="ECO:0000256" key="7">
    <source>
        <dbReference type="ARBA" id="ARBA00022833"/>
    </source>
</evidence>
<dbReference type="InterPro" id="IPR034016">
    <property type="entry name" value="M1_APN-typ"/>
</dbReference>
<comment type="similarity">
    <text evidence="2 9">Belongs to the peptidase M1 family.</text>
</comment>
<comment type="catalytic activity">
    <reaction evidence="1">
        <text>Release of an N-terminal amino acid, Xaa-|-Yaa- from a peptide, amide or arylamide. Xaa is preferably Ala, but may be most amino acids including Pro (slow action). When a terminal hydrophobic residue is followed by a prolyl residue, the two may be released as an intact Xaa-Pro dipeptide.</text>
        <dbReference type="EC" id="3.4.11.2"/>
    </reaction>
</comment>
<dbReference type="EMBL" id="CP071090">
    <property type="protein sequence ID" value="QSQ23529.1"/>
    <property type="molecule type" value="Genomic_DNA"/>
</dbReference>
<comment type="cofactor">
    <cofactor evidence="9">
        <name>Zn(2+)</name>
        <dbReference type="ChEBI" id="CHEBI:29105"/>
    </cofactor>
    <text evidence="9">Binds 1 zinc ion per subunit.</text>
</comment>
<dbReference type="InterPro" id="IPR001930">
    <property type="entry name" value="Peptidase_M1"/>
</dbReference>
<feature type="domain" description="Peptidase M1 membrane alanine aminopeptidase" evidence="11">
    <location>
        <begin position="281"/>
        <end position="494"/>
    </location>
</feature>
<evidence type="ECO:0000256" key="1">
    <source>
        <dbReference type="ARBA" id="ARBA00000098"/>
    </source>
</evidence>